<dbReference type="Pfam" id="PF04909">
    <property type="entry name" value="Amidohydro_2"/>
    <property type="match status" value="1"/>
</dbReference>
<name>A0A8H5BN13_9AGAR</name>
<dbReference type="AlphaFoldDB" id="A0A8H5BN13"/>
<gene>
    <name evidence="2" type="ORF">D9611_000929</name>
</gene>
<dbReference type="EMBL" id="JAACJK010000163">
    <property type="protein sequence ID" value="KAF5326357.1"/>
    <property type="molecule type" value="Genomic_DNA"/>
</dbReference>
<dbReference type="Gene3D" id="3.20.20.140">
    <property type="entry name" value="Metal-dependent hydrolases"/>
    <property type="match status" value="1"/>
</dbReference>
<feature type="domain" description="Amidohydrolase-related" evidence="1">
    <location>
        <begin position="267"/>
        <end position="438"/>
    </location>
</feature>
<dbReference type="PANTHER" id="PTHR43383">
    <property type="entry name" value="NODULIN 6"/>
    <property type="match status" value="1"/>
</dbReference>
<dbReference type="InterPro" id="IPR006680">
    <property type="entry name" value="Amidohydro-rel"/>
</dbReference>
<proteinExistence type="predicted"/>
<keyword evidence="3" id="KW-1185">Reference proteome</keyword>
<dbReference type="SUPFAM" id="SSF51556">
    <property type="entry name" value="Metallo-dependent hydrolases"/>
    <property type="match status" value="1"/>
</dbReference>
<reference evidence="2 3" key="1">
    <citation type="journal article" date="2020" name="ISME J.">
        <title>Uncovering the hidden diversity of litter-decomposition mechanisms in mushroom-forming fungi.</title>
        <authorList>
            <person name="Floudas D."/>
            <person name="Bentzer J."/>
            <person name="Ahren D."/>
            <person name="Johansson T."/>
            <person name="Persson P."/>
            <person name="Tunlid A."/>
        </authorList>
    </citation>
    <scope>NUCLEOTIDE SEQUENCE [LARGE SCALE GENOMIC DNA]</scope>
    <source>
        <strain evidence="2 3">CBS 175.51</strain>
    </source>
</reference>
<protein>
    <recommendedName>
        <fullName evidence="1">Amidohydrolase-related domain-containing protein</fullName>
    </recommendedName>
</protein>
<accession>A0A8H5BN13</accession>
<dbReference type="InterPro" id="IPR032466">
    <property type="entry name" value="Metal_Hydrolase"/>
</dbReference>
<sequence length="445" mass="50000">MSDPVSSTSYPNLQRTVFGLPAIDNHAHPILKEAHRDAFPFEGLVSEAQGTALTDDSIHTVANLRATKELSKLYGLDENTTWEQLKEHRKTIPYPQLIERCFQPSKLQCLLLDDGLSGVDELAEPYTAHDPFSTSPTKRIVRIEVVAEREADRGARHSHKNPNFTGDSQGLMQTVLTPHLGTDTLDVAPILSQFHDSLYYALEDEARHADVVAFKSVICYRTGLDITTFISQASLKFSILEIFKTYQAGGKIRLCYKALNDMVVQVALEVAASHNIPVQFHTGLGDSDLTLLLSSPARMQAIIKAYPGTKFVLLHSSYPYTREAGYLTSVYPNVFLDFGELRTCAYMIPESQVFPMVSQRGQEAILRQIFELCPTNKVMWSSDGHWWPESFYLGSLQARRVLFKVTKEMIDDGDITEDQAIVIVKKLLFENANNLYRLGLTSDFE</sequence>
<organism evidence="2 3">
    <name type="scientific">Ephemerocybe angulata</name>
    <dbReference type="NCBI Taxonomy" id="980116"/>
    <lineage>
        <taxon>Eukaryota</taxon>
        <taxon>Fungi</taxon>
        <taxon>Dikarya</taxon>
        <taxon>Basidiomycota</taxon>
        <taxon>Agaricomycotina</taxon>
        <taxon>Agaricomycetes</taxon>
        <taxon>Agaricomycetidae</taxon>
        <taxon>Agaricales</taxon>
        <taxon>Agaricineae</taxon>
        <taxon>Psathyrellaceae</taxon>
        <taxon>Ephemerocybe</taxon>
    </lineage>
</organism>
<evidence type="ECO:0000259" key="1">
    <source>
        <dbReference type="Pfam" id="PF04909"/>
    </source>
</evidence>
<comment type="caution">
    <text evidence="2">The sequence shown here is derived from an EMBL/GenBank/DDBJ whole genome shotgun (WGS) entry which is preliminary data.</text>
</comment>
<dbReference type="Proteomes" id="UP000541558">
    <property type="component" value="Unassembled WGS sequence"/>
</dbReference>
<dbReference type="PANTHER" id="PTHR43383:SF2">
    <property type="entry name" value="AMIDOHYDROLASE 2 FAMILY PROTEIN"/>
    <property type="match status" value="1"/>
</dbReference>
<dbReference type="OrthoDB" id="3364440at2759"/>
<evidence type="ECO:0000313" key="2">
    <source>
        <dbReference type="EMBL" id="KAF5326357.1"/>
    </source>
</evidence>
<evidence type="ECO:0000313" key="3">
    <source>
        <dbReference type="Proteomes" id="UP000541558"/>
    </source>
</evidence>
<dbReference type="GO" id="GO:0016787">
    <property type="term" value="F:hydrolase activity"/>
    <property type="evidence" value="ECO:0007669"/>
    <property type="project" value="InterPro"/>
</dbReference>